<sequence length="104" mass="11820">MAEEIIVAGWMDYEPADRDTMLGHLVEVGKHTREQEPGCLDYAMTADPSDERRIRVYERWTSQQALDEHFTTAHIKDFRAATTGLTRVGVSMEVFSVGASRSMR</sequence>
<dbReference type="RefSeq" id="WP_059204029.1">
    <property type="nucleotide sequence ID" value="NZ_KQ948656.1"/>
</dbReference>
<keyword evidence="2" id="KW-0560">Oxidoreductase</keyword>
<dbReference type="Gene3D" id="3.30.70.100">
    <property type="match status" value="1"/>
</dbReference>
<dbReference type="Proteomes" id="UP000053669">
    <property type="component" value="Unassembled WGS sequence"/>
</dbReference>
<name>A0A101SIB8_9ACTN</name>
<accession>A0A101SIB8</accession>
<evidence type="ECO:0000313" key="2">
    <source>
        <dbReference type="EMBL" id="KUN74496.1"/>
    </source>
</evidence>
<reference evidence="2 3" key="1">
    <citation type="submission" date="2015-10" db="EMBL/GenBank/DDBJ databases">
        <title>Draft genome sequence of Streptomyces canus DSM 40017, type strain for the species Streptomyces canus.</title>
        <authorList>
            <person name="Ruckert C."/>
            <person name="Winkler A."/>
            <person name="Kalinowski J."/>
            <person name="Kampfer P."/>
            <person name="Glaeser S."/>
        </authorList>
    </citation>
    <scope>NUCLEOTIDE SEQUENCE [LARGE SCALE GENOMIC DNA]</scope>
    <source>
        <strain evidence="2 3">DSM 40017</strain>
    </source>
</reference>
<dbReference type="AlphaFoldDB" id="A0A101SIB8"/>
<protein>
    <submittedName>
        <fullName evidence="2">Antibiotic biosynthesis monooxygenase</fullName>
    </submittedName>
</protein>
<dbReference type="PROSITE" id="PS51725">
    <property type="entry name" value="ABM"/>
    <property type="match status" value="1"/>
</dbReference>
<gene>
    <name evidence="2" type="ORF">AQJ46_02875</name>
</gene>
<evidence type="ECO:0000313" key="3">
    <source>
        <dbReference type="Proteomes" id="UP000053669"/>
    </source>
</evidence>
<dbReference type="GO" id="GO:0004497">
    <property type="term" value="F:monooxygenase activity"/>
    <property type="evidence" value="ECO:0007669"/>
    <property type="project" value="UniProtKB-KW"/>
</dbReference>
<evidence type="ECO:0000259" key="1">
    <source>
        <dbReference type="PROSITE" id="PS51725"/>
    </source>
</evidence>
<keyword evidence="2" id="KW-0503">Monooxygenase</keyword>
<dbReference type="Pfam" id="PF03992">
    <property type="entry name" value="ABM"/>
    <property type="match status" value="1"/>
</dbReference>
<dbReference type="InterPro" id="IPR011008">
    <property type="entry name" value="Dimeric_a/b-barrel"/>
</dbReference>
<dbReference type="EMBL" id="LMWU01000001">
    <property type="protein sequence ID" value="KUN74496.1"/>
    <property type="molecule type" value="Genomic_DNA"/>
</dbReference>
<dbReference type="SUPFAM" id="SSF54909">
    <property type="entry name" value="Dimeric alpha+beta barrel"/>
    <property type="match status" value="1"/>
</dbReference>
<organism evidence="2 3">
    <name type="scientific">Streptomyces canus</name>
    <dbReference type="NCBI Taxonomy" id="58343"/>
    <lineage>
        <taxon>Bacteria</taxon>
        <taxon>Bacillati</taxon>
        <taxon>Actinomycetota</taxon>
        <taxon>Actinomycetes</taxon>
        <taxon>Kitasatosporales</taxon>
        <taxon>Streptomycetaceae</taxon>
        <taxon>Streptomyces</taxon>
        <taxon>Streptomyces aurantiacus group</taxon>
    </lineage>
</organism>
<dbReference type="PANTHER" id="PTHR33336:SF15">
    <property type="entry name" value="ABM DOMAIN-CONTAINING PROTEIN"/>
    <property type="match status" value="1"/>
</dbReference>
<dbReference type="STRING" id="58343.AQJ46_02875"/>
<dbReference type="InterPro" id="IPR007138">
    <property type="entry name" value="ABM_dom"/>
</dbReference>
<comment type="caution">
    <text evidence="2">The sequence shown here is derived from an EMBL/GenBank/DDBJ whole genome shotgun (WGS) entry which is preliminary data.</text>
</comment>
<dbReference type="PANTHER" id="PTHR33336">
    <property type="entry name" value="QUINOL MONOOXYGENASE YGIN-RELATED"/>
    <property type="match status" value="1"/>
</dbReference>
<dbReference type="InterPro" id="IPR050744">
    <property type="entry name" value="AI-2_Isomerase_LsrG"/>
</dbReference>
<proteinExistence type="predicted"/>
<feature type="domain" description="ABM" evidence="1">
    <location>
        <begin position="5"/>
        <end position="95"/>
    </location>
</feature>